<evidence type="ECO:0000313" key="1">
    <source>
        <dbReference type="EMBL" id="KKN65814.1"/>
    </source>
</evidence>
<name>A0A0F9SFM1_9ZZZZ</name>
<proteinExistence type="predicted"/>
<gene>
    <name evidence="1" type="ORF">LCGC14_0477500</name>
</gene>
<protein>
    <submittedName>
        <fullName evidence="1">Uncharacterized protein</fullName>
    </submittedName>
</protein>
<dbReference type="EMBL" id="LAZR01000515">
    <property type="protein sequence ID" value="KKN65814.1"/>
    <property type="molecule type" value="Genomic_DNA"/>
</dbReference>
<dbReference type="AlphaFoldDB" id="A0A0F9SFM1"/>
<accession>A0A0F9SFM1</accession>
<reference evidence="1" key="1">
    <citation type="journal article" date="2015" name="Nature">
        <title>Complex archaea that bridge the gap between prokaryotes and eukaryotes.</title>
        <authorList>
            <person name="Spang A."/>
            <person name="Saw J.H."/>
            <person name="Jorgensen S.L."/>
            <person name="Zaremba-Niedzwiedzka K."/>
            <person name="Martijn J."/>
            <person name="Lind A.E."/>
            <person name="van Eijk R."/>
            <person name="Schleper C."/>
            <person name="Guy L."/>
            <person name="Ettema T.J."/>
        </authorList>
    </citation>
    <scope>NUCLEOTIDE SEQUENCE</scope>
</reference>
<organism evidence="1">
    <name type="scientific">marine sediment metagenome</name>
    <dbReference type="NCBI Taxonomy" id="412755"/>
    <lineage>
        <taxon>unclassified sequences</taxon>
        <taxon>metagenomes</taxon>
        <taxon>ecological metagenomes</taxon>
    </lineage>
</organism>
<sequence length="52" mass="6177">MSNKSMIRKVFVNKKTKQASVTLSKKEMKKIDPTIKFSDKLFVELRIFKEKK</sequence>
<comment type="caution">
    <text evidence="1">The sequence shown here is derived from an EMBL/GenBank/DDBJ whole genome shotgun (WGS) entry which is preliminary data.</text>
</comment>